<dbReference type="Gene3D" id="3.30.70.100">
    <property type="match status" value="1"/>
</dbReference>
<proteinExistence type="predicted"/>
<comment type="caution">
    <text evidence="2">The sequence shown here is derived from an EMBL/GenBank/DDBJ whole genome shotgun (WGS) entry which is preliminary data.</text>
</comment>
<dbReference type="PANTHER" id="PTHR40260">
    <property type="entry name" value="BLR8190 PROTEIN"/>
    <property type="match status" value="1"/>
</dbReference>
<accession>A0A231H447</accession>
<dbReference type="Proteomes" id="UP000215506">
    <property type="component" value="Unassembled WGS sequence"/>
</dbReference>
<feature type="domain" description="EthD" evidence="1">
    <location>
        <begin position="24"/>
        <end position="92"/>
    </location>
</feature>
<dbReference type="Pfam" id="PF07110">
    <property type="entry name" value="EthD"/>
    <property type="match status" value="1"/>
</dbReference>
<evidence type="ECO:0000259" key="1">
    <source>
        <dbReference type="Pfam" id="PF07110"/>
    </source>
</evidence>
<dbReference type="PANTHER" id="PTHR40260:SF2">
    <property type="entry name" value="BLR8190 PROTEIN"/>
    <property type="match status" value="1"/>
</dbReference>
<dbReference type="GO" id="GO:0016491">
    <property type="term" value="F:oxidoreductase activity"/>
    <property type="evidence" value="ECO:0007669"/>
    <property type="project" value="InterPro"/>
</dbReference>
<organism evidence="2 3">
    <name type="scientific">Nocardia cerradoensis</name>
    <dbReference type="NCBI Taxonomy" id="85688"/>
    <lineage>
        <taxon>Bacteria</taxon>
        <taxon>Bacillati</taxon>
        <taxon>Actinomycetota</taxon>
        <taxon>Actinomycetes</taxon>
        <taxon>Mycobacteriales</taxon>
        <taxon>Nocardiaceae</taxon>
        <taxon>Nocardia</taxon>
    </lineage>
</organism>
<reference evidence="2 3" key="1">
    <citation type="submission" date="2017-07" db="EMBL/GenBank/DDBJ databases">
        <title>First draft Genome Sequence of Nocardia cerradoensis isolated from human infection.</title>
        <authorList>
            <person name="Carrasco G."/>
        </authorList>
    </citation>
    <scope>NUCLEOTIDE SEQUENCE [LARGE SCALE GENOMIC DNA]</scope>
    <source>
        <strain evidence="2 3">CNM20130759</strain>
    </source>
</reference>
<dbReference type="NCBIfam" id="TIGR02118">
    <property type="entry name" value="EthD family reductase"/>
    <property type="match status" value="1"/>
</dbReference>
<name>A0A231H447_9NOCA</name>
<gene>
    <name evidence="2" type="ORF">B7C42_04547</name>
</gene>
<dbReference type="RefSeq" id="WP_039778893.1">
    <property type="nucleotide sequence ID" value="NZ_JAAXOR010000001.1"/>
</dbReference>
<evidence type="ECO:0000313" key="3">
    <source>
        <dbReference type="Proteomes" id="UP000215506"/>
    </source>
</evidence>
<keyword evidence="3" id="KW-1185">Reference proteome</keyword>
<dbReference type="AlphaFoldDB" id="A0A231H447"/>
<sequence length="111" mass="12565">MSAPTPPKPAARFLVMYETPSDIEAFEHHYWDVHIPLANKLPGLRRYTVSRDAKPVVGEPYYLVGMLDWDDMATAVAAFESELGRQCAADVREHLSRYATIRSMVLQLDEA</sequence>
<dbReference type="InterPro" id="IPR011008">
    <property type="entry name" value="Dimeric_a/b-barrel"/>
</dbReference>
<dbReference type="SUPFAM" id="SSF54909">
    <property type="entry name" value="Dimeric alpha+beta barrel"/>
    <property type="match status" value="1"/>
</dbReference>
<protein>
    <recommendedName>
        <fullName evidence="1">EthD domain-containing protein</fullName>
    </recommendedName>
</protein>
<dbReference type="InterPro" id="IPR009799">
    <property type="entry name" value="EthD_dom"/>
</dbReference>
<evidence type="ECO:0000313" key="2">
    <source>
        <dbReference type="EMBL" id="OXR43679.1"/>
    </source>
</evidence>
<dbReference type="EMBL" id="NGAF01000009">
    <property type="protein sequence ID" value="OXR43679.1"/>
    <property type="molecule type" value="Genomic_DNA"/>
</dbReference>